<sequence>MKTCDFGIVMISGSVFLKRVKDSGTNSKIELTVKQKRKGSAPSPINDEIRALQRP</sequence>
<evidence type="ECO:0000313" key="2">
    <source>
        <dbReference type="EMBL" id="VYS63331.1"/>
    </source>
</evidence>
<evidence type="ECO:0000313" key="3">
    <source>
        <dbReference type="Proteomes" id="UP000426265"/>
    </source>
</evidence>
<accession>A0A654FR39</accession>
<proteinExistence type="predicted"/>
<gene>
    <name evidence="2" type="ORF">AN1_LOCUS18749</name>
</gene>
<protein>
    <submittedName>
        <fullName evidence="2">Uncharacterized protein</fullName>
    </submittedName>
</protein>
<name>A0A654FR39_ARATH</name>
<organism evidence="2 3">
    <name type="scientific">Arabidopsis thaliana</name>
    <name type="common">Mouse-ear cress</name>
    <dbReference type="NCBI Taxonomy" id="3702"/>
    <lineage>
        <taxon>Eukaryota</taxon>
        <taxon>Viridiplantae</taxon>
        <taxon>Streptophyta</taxon>
        <taxon>Embryophyta</taxon>
        <taxon>Tracheophyta</taxon>
        <taxon>Spermatophyta</taxon>
        <taxon>Magnoliopsida</taxon>
        <taxon>eudicotyledons</taxon>
        <taxon>Gunneridae</taxon>
        <taxon>Pentapetalae</taxon>
        <taxon>rosids</taxon>
        <taxon>malvids</taxon>
        <taxon>Brassicales</taxon>
        <taxon>Brassicaceae</taxon>
        <taxon>Camelineae</taxon>
        <taxon>Arabidopsis</taxon>
    </lineage>
</organism>
<dbReference type="AlphaFoldDB" id="A0A654FR39"/>
<dbReference type="Proteomes" id="UP000426265">
    <property type="component" value="Unassembled WGS sequence"/>
</dbReference>
<dbReference type="EMBL" id="CACRSJ010000109">
    <property type="protein sequence ID" value="VYS63331.1"/>
    <property type="molecule type" value="Genomic_DNA"/>
</dbReference>
<reference evidence="2 3" key="1">
    <citation type="submission" date="2019-11" db="EMBL/GenBank/DDBJ databases">
        <authorList>
            <person name="Jiao W.-B."/>
            <person name="Schneeberger K."/>
        </authorList>
    </citation>
    <scope>NUCLEOTIDE SEQUENCE [LARGE SCALE GENOMIC DNA]</scope>
    <source>
        <strain evidence="3">cv. An-1</strain>
    </source>
</reference>
<feature type="region of interest" description="Disordered" evidence="1">
    <location>
        <begin position="33"/>
        <end position="55"/>
    </location>
</feature>
<evidence type="ECO:0000256" key="1">
    <source>
        <dbReference type="SAM" id="MobiDB-lite"/>
    </source>
</evidence>